<dbReference type="Proteomes" id="UP000199053">
    <property type="component" value="Unassembled WGS sequence"/>
</dbReference>
<dbReference type="GO" id="GO:0000160">
    <property type="term" value="P:phosphorelay signal transduction system"/>
    <property type="evidence" value="ECO:0007669"/>
    <property type="project" value="InterPro"/>
</dbReference>
<dbReference type="Gene3D" id="1.20.120.160">
    <property type="entry name" value="HPT domain"/>
    <property type="match status" value="1"/>
</dbReference>
<dbReference type="CDD" id="cd00088">
    <property type="entry name" value="HPT"/>
    <property type="match status" value="1"/>
</dbReference>
<dbReference type="RefSeq" id="WP_244512300.1">
    <property type="nucleotide sequence ID" value="NZ_FNGA01000005.1"/>
</dbReference>
<feature type="modified residue" description="Phosphohistidine" evidence="1">
    <location>
        <position position="47"/>
    </location>
</feature>
<reference evidence="4" key="1">
    <citation type="submission" date="2016-10" db="EMBL/GenBank/DDBJ databases">
        <authorList>
            <person name="Varghese N."/>
            <person name="Submissions S."/>
        </authorList>
    </citation>
    <scope>NUCLEOTIDE SEQUENCE [LARGE SCALE GENOMIC DNA]</scope>
    <source>
        <strain evidence="4">DSM 16995</strain>
    </source>
</reference>
<evidence type="ECO:0000256" key="1">
    <source>
        <dbReference type="PROSITE-ProRule" id="PRU00110"/>
    </source>
</evidence>
<dbReference type="InterPro" id="IPR036641">
    <property type="entry name" value="HPT_dom_sf"/>
</dbReference>
<dbReference type="Pfam" id="PF01627">
    <property type="entry name" value="Hpt"/>
    <property type="match status" value="1"/>
</dbReference>
<dbReference type="SUPFAM" id="SSF47226">
    <property type="entry name" value="Histidine-containing phosphotransfer domain, HPT domain"/>
    <property type="match status" value="1"/>
</dbReference>
<gene>
    <name evidence="3" type="ORF">SAMN05660337_3027</name>
</gene>
<evidence type="ECO:0000313" key="4">
    <source>
        <dbReference type="Proteomes" id="UP000199053"/>
    </source>
</evidence>
<dbReference type="EMBL" id="FNGA01000005">
    <property type="protein sequence ID" value="SDL47359.1"/>
    <property type="molecule type" value="Genomic_DNA"/>
</dbReference>
<sequence length="99" mass="11284">MQKKIFTIDESVRSLIPHFVIHQYAELQLMEKNLENGNMEEVSRLGHSLKGAAANFNLEPLRKLGVAIQDVAKMGMNDALAPLLARYRLYLEELKSMQN</sequence>
<protein>
    <submittedName>
        <fullName evidence="3">HPt (Histidine-containing phosphotransfer) domain-containing protein</fullName>
    </submittedName>
</protein>
<dbReference type="GO" id="GO:0004672">
    <property type="term" value="F:protein kinase activity"/>
    <property type="evidence" value="ECO:0007669"/>
    <property type="project" value="UniProtKB-ARBA"/>
</dbReference>
<keyword evidence="4" id="KW-1185">Reference proteome</keyword>
<dbReference type="SMART" id="SM00073">
    <property type="entry name" value="HPT"/>
    <property type="match status" value="1"/>
</dbReference>
<accession>A0A1G9KCP3</accession>
<dbReference type="AlphaFoldDB" id="A0A1G9KCP3"/>
<name>A0A1G9KCP3_9BACT</name>
<organism evidence="3 4">
    <name type="scientific">Maridesulfovibrio ferrireducens</name>
    <dbReference type="NCBI Taxonomy" id="246191"/>
    <lineage>
        <taxon>Bacteria</taxon>
        <taxon>Pseudomonadati</taxon>
        <taxon>Thermodesulfobacteriota</taxon>
        <taxon>Desulfovibrionia</taxon>
        <taxon>Desulfovibrionales</taxon>
        <taxon>Desulfovibrionaceae</taxon>
        <taxon>Maridesulfovibrio</taxon>
    </lineage>
</organism>
<evidence type="ECO:0000259" key="2">
    <source>
        <dbReference type="PROSITE" id="PS50894"/>
    </source>
</evidence>
<evidence type="ECO:0000313" key="3">
    <source>
        <dbReference type="EMBL" id="SDL47359.1"/>
    </source>
</evidence>
<dbReference type="PROSITE" id="PS50894">
    <property type="entry name" value="HPT"/>
    <property type="match status" value="1"/>
</dbReference>
<feature type="domain" description="HPt" evidence="2">
    <location>
        <begin position="8"/>
        <end position="99"/>
    </location>
</feature>
<keyword evidence="1" id="KW-0597">Phosphoprotein</keyword>
<dbReference type="STRING" id="246191.SAMN05660337_3027"/>
<proteinExistence type="predicted"/>
<dbReference type="InterPro" id="IPR008207">
    <property type="entry name" value="Sig_transdc_His_kin_Hpt_dom"/>
</dbReference>